<feature type="domain" description="Gp5/Type VI secretion system Vgr protein OB-fold" evidence="1">
    <location>
        <begin position="362"/>
        <end position="432"/>
    </location>
</feature>
<protein>
    <recommendedName>
        <fullName evidence="1">Gp5/Type VI secretion system Vgr protein OB-fold domain-containing protein</fullName>
    </recommendedName>
</protein>
<dbReference type="SUPFAM" id="SSF69255">
    <property type="entry name" value="gp5 N-terminal domain-like"/>
    <property type="match status" value="1"/>
</dbReference>
<dbReference type="Gene3D" id="2.40.50.230">
    <property type="entry name" value="Gp5 N-terminal domain"/>
    <property type="match status" value="1"/>
</dbReference>
<evidence type="ECO:0000259" key="1">
    <source>
        <dbReference type="Pfam" id="PF04717"/>
    </source>
</evidence>
<reference evidence="2 3" key="1">
    <citation type="submission" date="2018-05" db="EMBL/GenBank/DDBJ databases">
        <title>Rhodobacteraceae gen. nov., sp. nov. isolated from sea water.</title>
        <authorList>
            <person name="Ren Y."/>
        </authorList>
    </citation>
    <scope>NUCLEOTIDE SEQUENCE [LARGE SCALE GENOMIC DNA]</scope>
    <source>
        <strain evidence="2 3">TG-679</strain>
    </source>
</reference>
<name>A0A2V2LGK4_9RHOB</name>
<evidence type="ECO:0000313" key="2">
    <source>
        <dbReference type="EMBL" id="PWR01043.1"/>
    </source>
</evidence>
<dbReference type="RefSeq" id="WP_109813244.1">
    <property type="nucleotide sequence ID" value="NZ_QGKU01000063.1"/>
</dbReference>
<dbReference type="InterPro" id="IPR037026">
    <property type="entry name" value="Vgr_OB-fold_dom_sf"/>
</dbReference>
<gene>
    <name evidence="2" type="ORF">DKT77_19115</name>
</gene>
<dbReference type="OrthoDB" id="9762420at2"/>
<sequence length="562" mass="57404">MPDGRVISTGFVRLGLTSNGSAVDGTVKVLSVSTLRMLDRVPRAQITIQDGDPATQDFPVSASETFAPGAKIEVLTGYGDGDAKVFSGIVTRQRLTAGRGGDTLLVIELKDPVVASTVARVSRVSVDSTDADAIRAALEAPGVTVEMEDGETQAQIVQAQATGWDFALARARAMGLVIDCDGGTISIRRLDLSQAPSATLEFGQGIFRFDIELDAEAPLAEAVVTGWSPADQETVSAEATDPSTAVDGLADVLGGRDAVHDAGGRSAAALDMQVGARLTRHAQAGLRGTVEVQGRADIAPGAVVSLKGFGRRFETQVLVGGVRHEIGRGDWLTTLELGLPLPSAAATPQAAAIPPIAGLQLATVEGLTDGEGEDAITVTLHVAPDTPLRARLATLEAGDGRGLVMRPSIGDEVVVGFLGDDPRDPVVLGALHSSAHPAPVPGDDENAVKAYVSQKESRLEFNDARPAITLSTAGGASLVLDDDAGKVILTDQNGNEIELSASGISIAAGKALKLDAGTDLEGKAGTNLGMEAGGQAAVSGSAGASFESSAICVVKGALVQIN</sequence>
<dbReference type="InterPro" id="IPR006531">
    <property type="entry name" value="Gp5/Vgr_OB"/>
</dbReference>
<dbReference type="Proteomes" id="UP000245680">
    <property type="component" value="Unassembled WGS sequence"/>
</dbReference>
<dbReference type="AlphaFoldDB" id="A0A2V2LGK4"/>
<evidence type="ECO:0000313" key="3">
    <source>
        <dbReference type="Proteomes" id="UP000245680"/>
    </source>
</evidence>
<accession>A0A2V2LGK4</accession>
<dbReference type="EMBL" id="QGKU01000063">
    <property type="protein sequence ID" value="PWR01043.1"/>
    <property type="molecule type" value="Genomic_DNA"/>
</dbReference>
<organism evidence="2 3">
    <name type="scientific">Meridianimarinicoccus roseus</name>
    <dbReference type="NCBI Taxonomy" id="2072018"/>
    <lineage>
        <taxon>Bacteria</taxon>
        <taxon>Pseudomonadati</taxon>
        <taxon>Pseudomonadota</taxon>
        <taxon>Alphaproteobacteria</taxon>
        <taxon>Rhodobacterales</taxon>
        <taxon>Paracoccaceae</taxon>
        <taxon>Meridianimarinicoccus</taxon>
    </lineage>
</organism>
<keyword evidence="3" id="KW-1185">Reference proteome</keyword>
<proteinExistence type="predicted"/>
<dbReference type="Pfam" id="PF04717">
    <property type="entry name" value="Phage_base_V"/>
    <property type="match status" value="1"/>
</dbReference>
<dbReference type="SUPFAM" id="SSF69279">
    <property type="entry name" value="Phage tail proteins"/>
    <property type="match status" value="1"/>
</dbReference>
<comment type="caution">
    <text evidence="2">The sequence shown here is derived from an EMBL/GenBank/DDBJ whole genome shotgun (WGS) entry which is preliminary data.</text>
</comment>